<dbReference type="Proteomes" id="UP001216139">
    <property type="component" value="Chromosome"/>
</dbReference>
<gene>
    <name evidence="2" type="ORF">PQO05_12420</name>
</gene>
<dbReference type="InterPro" id="IPR029068">
    <property type="entry name" value="Glyas_Bleomycin-R_OHBP_Dase"/>
</dbReference>
<dbReference type="Pfam" id="PF00903">
    <property type="entry name" value="Glyoxalase"/>
    <property type="match status" value="1"/>
</dbReference>
<dbReference type="EMBL" id="CP117167">
    <property type="protein sequence ID" value="WCT14741.1"/>
    <property type="molecule type" value="Genomic_DNA"/>
</dbReference>
<reference evidence="2 3" key="1">
    <citation type="submission" date="2023-02" db="EMBL/GenBank/DDBJ databases">
        <title>Genome sequence of Mucilaginibacter jinjuensis strain KACC 16571.</title>
        <authorList>
            <person name="Kim S."/>
            <person name="Heo J."/>
            <person name="Kwon S.-W."/>
        </authorList>
    </citation>
    <scope>NUCLEOTIDE SEQUENCE [LARGE SCALE GENOMIC DNA]</scope>
    <source>
        <strain evidence="2 3">KACC 16571</strain>
    </source>
</reference>
<evidence type="ECO:0000313" key="3">
    <source>
        <dbReference type="Proteomes" id="UP001216139"/>
    </source>
</evidence>
<evidence type="ECO:0000259" key="1">
    <source>
        <dbReference type="PROSITE" id="PS51819"/>
    </source>
</evidence>
<name>A0ABY7TEK1_9SPHI</name>
<dbReference type="PANTHER" id="PTHR34109">
    <property type="entry name" value="BNAUNNG04460D PROTEIN-RELATED"/>
    <property type="match status" value="1"/>
</dbReference>
<dbReference type="PROSITE" id="PS51819">
    <property type="entry name" value="VOC"/>
    <property type="match status" value="1"/>
</dbReference>
<protein>
    <recommendedName>
        <fullName evidence="1">VOC domain-containing protein</fullName>
    </recommendedName>
</protein>
<organism evidence="2 3">
    <name type="scientific">Mucilaginibacter jinjuensis</name>
    <dbReference type="NCBI Taxonomy" id="1176721"/>
    <lineage>
        <taxon>Bacteria</taxon>
        <taxon>Pseudomonadati</taxon>
        <taxon>Bacteroidota</taxon>
        <taxon>Sphingobacteriia</taxon>
        <taxon>Sphingobacteriales</taxon>
        <taxon>Sphingobacteriaceae</taxon>
        <taxon>Mucilaginibacter</taxon>
    </lineage>
</organism>
<dbReference type="PANTHER" id="PTHR34109:SF1">
    <property type="entry name" value="VOC DOMAIN-CONTAINING PROTEIN"/>
    <property type="match status" value="1"/>
</dbReference>
<dbReference type="Gene3D" id="3.10.180.10">
    <property type="entry name" value="2,3-Dihydroxybiphenyl 1,2-Dioxygenase, domain 1"/>
    <property type="match status" value="1"/>
</dbReference>
<sequence length="126" mass="14400">MEKPTFIPMLGIKTGTQELDFYKNVFGAVEIRRFSNDDGSIHVSEQSINGTLFRFHEENKHIKSPWDFGNSTVNIHLMVNHVDAIIARAIEFGATDISPAVDYDYGYRQGEFTDPLGHRWVIEKVI</sequence>
<keyword evidence="3" id="KW-1185">Reference proteome</keyword>
<dbReference type="SUPFAM" id="SSF54593">
    <property type="entry name" value="Glyoxalase/Bleomycin resistance protein/Dihydroxybiphenyl dioxygenase"/>
    <property type="match status" value="1"/>
</dbReference>
<evidence type="ECO:0000313" key="2">
    <source>
        <dbReference type="EMBL" id="WCT14741.1"/>
    </source>
</evidence>
<proteinExistence type="predicted"/>
<dbReference type="RefSeq" id="WP_273633236.1">
    <property type="nucleotide sequence ID" value="NZ_CP117167.1"/>
</dbReference>
<dbReference type="InterPro" id="IPR037523">
    <property type="entry name" value="VOC_core"/>
</dbReference>
<dbReference type="InterPro" id="IPR004360">
    <property type="entry name" value="Glyas_Fos-R_dOase_dom"/>
</dbReference>
<feature type="domain" description="VOC" evidence="1">
    <location>
        <begin position="3"/>
        <end position="125"/>
    </location>
</feature>
<accession>A0ABY7TEK1</accession>